<evidence type="ECO:0000256" key="8">
    <source>
        <dbReference type="ARBA" id="ARBA00023170"/>
    </source>
</evidence>
<keyword evidence="4 14" id="KW-0732">Signal</keyword>
<evidence type="ECO:0000313" key="17">
    <source>
        <dbReference type="Proteomes" id="UP000001514"/>
    </source>
</evidence>
<dbReference type="GO" id="GO:0009786">
    <property type="term" value="P:regulation of asymmetric cell division"/>
    <property type="evidence" value="ECO:0000318"/>
    <property type="project" value="GO_Central"/>
</dbReference>
<organism evidence="17">
    <name type="scientific">Selaginella moellendorffii</name>
    <name type="common">Spikemoss</name>
    <dbReference type="NCBI Taxonomy" id="88036"/>
    <lineage>
        <taxon>Eukaryota</taxon>
        <taxon>Viridiplantae</taxon>
        <taxon>Streptophyta</taxon>
        <taxon>Embryophyta</taxon>
        <taxon>Tracheophyta</taxon>
        <taxon>Lycopodiopsida</taxon>
        <taxon>Selaginellales</taxon>
        <taxon>Selaginellaceae</taxon>
        <taxon>Selaginella</taxon>
    </lineage>
</organism>
<evidence type="ECO:0000256" key="1">
    <source>
        <dbReference type="ARBA" id="ARBA00004479"/>
    </source>
</evidence>
<sequence length="1033" mass="111302">MLAPKNLSFAMIGFLLVASTTGFGYMNTISSMETRGLPFHDPSGSFPICVLQAQVLTPICIDETHVTQMPPPEKKFFAISGGARFTCGLDYGSRFPLCWGKLQVPALLQNVSYTSLSSGANHCCAIRSNDSRVDCWGEELAIALLEDESLVSVSSGVDFSCGVTQDGEVLCWGYVPDQVPQPKNEIFTSVFVGGYTICGVTSSTGETLCWGQDSSAFVYREIDLHASQAVCTNECGKNQYRVNRTSSPQQCPSLSDKVCLECSACVGGDFEISPCGADSDRKCGMIIGKNNLPASFNGPGRRNPTGLFFIMLPLVVTLSLGITFIGVWACQEYREKLVSNKQRLRKEVISLSSVELRAATNNYSEEMILGRGAFGTVYKGVLQNGHQVAVKRANSSREWSSVLDPSLPAPLQPEPLYRAVKLALECSKFASKQRPSMTLIAERLEEIIIMLARKKFPWAITILLLGSLGSLFVLPTAGFGSMSTIASISARPPSVQPGSFSVCVLESELLTPTCMGTDIAEVELKDKKLFAISGGDNFACGLEYGSRFPVCWGDLQLPARLLNVSYTSISCGSSHCCAIRSSDSRADCWGNNGSPPGENFLSVSSGKNFSCGLTQDGALHCWGGVPESIQEAKNERFASVFVGGRSVCGLTSSTMDALCWDEDHHGRSSLVPPGLKFSSLAGGLSHTCGIRADNHQVMCWGDDHLRQLQAPKSATFSSISAGNFHTCGVTRDDPAKLLCWGNNVAEFEIVNLNASQALCMGECGKNQFQMNKTSSQCPSLSDKVCLDCSICVGGNVETSPCGVNSDRQCGSVKIGSGRDAKRQGGKSVFVVVLYVSATLSLALIFMGAVWSYLCRIRRRKGKLRVLSTRNNEHFGNGVVSISAEELKLATKNYSEEMILGRGAFGTVYKGVLENGYQVAIKRGKACERLAVPLQPEPLFRVLKLALECTRLKGKQRPSMTQVAKTLEEVLEAIASSPPGGGDTSPLSSTVDVKSLKEIFEAMVVNPGSGNCYRMIWVSSTGDPCMETLPHIRL</sequence>
<evidence type="ECO:0000256" key="11">
    <source>
        <dbReference type="ARBA" id="ARBA00048679"/>
    </source>
</evidence>
<comment type="subcellular location">
    <subcellularLocation>
        <location evidence="1">Membrane</location>
        <topology evidence="1">Single-pass type I membrane protein</topology>
    </subcellularLocation>
</comment>
<feature type="signal peptide" evidence="14">
    <location>
        <begin position="1"/>
        <end position="22"/>
    </location>
</feature>
<keyword evidence="7" id="KW-1015">Disulfide bond</keyword>
<dbReference type="SUPFAM" id="SSF50985">
    <property type="entry name" value="RCC1/BLIP-II"/>
    <property type="match status" value="2"/>
</dbReference>
<evidence type="ECO:0000256" key="5">
    <source>
        <dbReference type="ARBA" id="ARBA00022989"/>
    </source>
</evidence>
<dbReference type="EMBL" id="GL377586">
    <property type="protein sequence ID" value="EFJ25776.1"/>
    <property type="molecule type" value="Genomic_DNA"/>
</dbReference>
<keyword evidence="6 13" id="KW-0472">Membrane</keyword>
<feature type="transmembrane region" description="Helical" evidence="13">
    <location>
        <begin position="456"/>
        <end position="474"/>
    </location>
</feature>
<dbReference type="eggNOG" id="ENOG502QUN0">
    <property type="taxonomic scope" value="Eukaryota"/>
</dbReference>
<dbReference type="GO" id="GO:0005524">
    <property type="term" value="F:ATP binding"/>
    <property type="evidence" value="ECO:0007669"/>
    <property type="project" value="UniProtKB-UniRule"/>
</dbReference>
<evidence type="ECO:0000256" key="4">
    <source>
        <dbReference type="ARBA" id="ARBA00022729"/>
    </source>
</evidence>
<dbReference type="GO" id="GO:0005886">
    <property type="term" value="C:plasma membrane"/>
    <property type="evidence" value="ECO:0000318"/>
    <property type="project" value="GO_Central"/>
</dbReference>
<gene>
    <name evidence="16" type="ORF">SELMODRAFT_413726</name>
</gene>
<dbReference type="InterPro" id="IPR009091">
    <property type="entry name" value="RCC1/BLIP-II"/>
</dbReference>
<dbReference type="PANTHER" id="PTHR47460:SF1">
    <property type="entry name" value="SERINE_THREONINE-PROTEIN KINASE-LIKE PROTEIN ACR4"/>
    <property type="match status" value="1"/>
</dbReference>
<feature type="binding site" evidence="12">
    <location>
        <position position="921"/>
    </location>
    <ligand>
        <name>ATP</name>
        <dbReference type="ChEBI" id="CHEBI:30616"/>
    </ligand>
</feature>
<feature type="transmembrane region" description="Helical" evidence="13">
    <location>
        <begin position="307"/>
        <end position="330"/>
    </location>
</feature>
<evidence type="ECO:0000313" key="16">
    <source>
        <dbReference type="EMBL" id="EFJ25776.1"/>
    </source>
</evidence>
<evidence type="ECO:0000256" key="3">
    <source>
        <dbReference type="ARBA" id="ARBA00022692"/>
    </source>
</evidence>
<keyword evidence="5 13" id="KW-1133">Transmembrane helix</keyword>
<evidence type="ECO:0000256" key="10">
    <source>
        <dbReference type="ARBA" id="ARBA00047899"/>
    </source>
</evidence>
<evidence type="ECO:0000259" key="15">
    <source>
        <dbReference type="SMART" id="SM00208"/>
    </source>
</evidence>
<keyword evidence="17" id="KW-1185">Reference proteome</keyword>
<feature type="domain" description="TNFR-Cys" evidence="15">
    <location>
        <begin position="777"/>
        <end position="809"/>
    </location>
</feature>
<keyword evidence="9" id="KW-0325">Glycoprotein</keyword>
<dbReference type="InParanoid" id="D8RQ11"/>
<dbReference type="PROSITE" id="PS00107">
    <property type="entry name" value="PROTEIN_KINASE_ATP"/>
    <property type="match status" value="1"/>
</dbReference>
<keyword evidence="3 13" id="KW-0812">Transmembrane</keyword>
<dbReference type="SMART" id="SM00208">
    <property type="entry name" value="TNFR"/>
    <property type="match status" value="2"/>
</dbReference>
<evidence type="ECO:0000256" key="6">
    <source>
        <dbReference type="ARBA" id="ARBA00023136"/>
    </source>
</evidence>
<evidence type="ECO:0000256" key="14">
    <source>
        <dbReference type="SAM" id="SignalP"/>
    </source>
</evidence>
<evidence type="ECO:0000256" key="2">
    <source>
        <dbReference type="ARBA" id="ARBA00012513"/>
    </source>
</evidence>
<reference evidence="16 17" key="1">
    <citation type="journal article" date="2011" name="Science">
        <title>The Selaginella genome identifies genetic changes associated with the evolution of vascular plants.</title>
        <authorList>
            <person name="Banks J.A."/>
            <person name="Nishiyama T."/>
            <person name="Hasebe M."/>
            <person name="Bowman J.L."/>
            <person name="Gribskov M."/>
            <person name="dePamphilis C."/>
            <person name="Albert V.A."/>
            <person name="Aono N."/>
            <person name="Aoyama T."/>
            <person name="Ambrose B.A."/>
            <person name="Ashton N.W."/>
            <person name="Axtell M.J."/>
            <person name="Barker E."/>
            <person name="Barker M.S."/>
            <person name="Bennetzen J.L."/>
            <person name="Bonawitz N.D."/>
            <person name="Chapple C."/>
            <person name="Cheng C."/>
            <person name="Correa L.G."/>
            <person name="Dacre M."/>
            <person name="DeBarry J."/>
            <person name="Dreyer I."/>
            <person name="Elias M."/>
            <person name="Engstrom E.M."/>
            <person name="Estelle M."/>
            <person name="Feng L."/>
            <person name="Finet C."/>
            <person name="Floyd S.K."/>
            <person name="Frommer W.B."/>
            <person name="Fujita T."/>
            <person name="Gramzow L."/>
            <person name="Gutensohn M."/>
            <person name="Harholt J."/>
            <person name="Hattori M."/>
            <person name="Heyl A."/>
            <person name="Hirai T."/>
            <person name="Hiwatashi Y."/>
            <person name="Ishikawa M."/>
            <person name="Iwata M."/>
            <person name="Karol K.G."/>
            <person name="Koehler B."/>
            <person name="Kolukisaoglu U."/>
            <person name="Kubo M."/>
            <person name="Kurata T."/>
            <person name="Lalonde S."/>
            <person name="Li K."/>
            <person name="Li Y."/>
            <person name="Litt A."/>
            <person name="Lyons E."/>
            <person name="Manning G."/>
            <person name="Maruyama T."/>
            <person name="Michael T.P."/>
            <person name="Mikami K."/>
            <person name="Miyazaki S."/>
            <person name="Morinaga S."/>
            <person name="Murata T."/>
            <person name="Mueller-Roeber B."/>
            <person name="Nelson D.R."/>
            <person name="Obara M."/>
            <person name="Oguri Y."/>
            <person name="Olmstead R.G."/>
            <person name="Onodera N."/>
            <person name="Petersen B.L."/>
            <person name="Pils B."/>
            <person name="Prigge M."/>
            <person name="Rensing S.A."/>
            <person name="Riano-Pachon D.M."/>
            <person name="Roberts A.W."/>
            <person name="Sato Y."/>
            <person name="Scheller H.V."/>
            <person name="Schulz B."/>
            <person name="Schulz C."/>
            <person name="Shakirov E.V."/>
            <person name="Shibagaki N."/>
            <person name="Shinohara N."/>
            <person name="Shippen D.E."/>
            <person name="Soerensen I."/>
            <person name="Sotooka R."/>
            <person name="Sugimoto N."/>
            <person name="Sugita M."/>
            <person name="Sumikawa N."/>
            <person name="Tanurdzic M."/>
            <person name="Theissen G."/>
            <person name="Ulvskov P."/>
            <person name="Wakazuki S."/>
            <person name="Weng J.K."/>
            <person name="Willats W.W."/>
            <person name="Wipf D."/>
            <person name="Wolf P.G."/>
            <person name="Yang L."/>
            <person name="Zimmer A.D."/>
            <person name="Zhu Q."/>
            <person name="Mitros T."/>
            <person name="Hellsten U."/>
            <person name="Loque D."/>
            <person name="Otillar R."/>
            <person name="Salamov A."/>
            <person name="Schmutz J."/>
            <person name="Shapiro H."/>
            <person name="Lindquist E."/>
            <person name="Lucas S."/>
            <person name="Rokhsar D."/>
            <person name="Grigoriev I.V."/>
        </authorList>
    </citation>
    <scope>NUCLEOTIDE SEQUENCE [LARGE SCALE GENOMIC DNA]</scope>
</reference>
<dbReference type="Gene3D" id="2.130.10.30">
    <property type="entry name" value="Regulator of chromosome condensation 1/beta-lactamase-inhibitor protein II"/>
    <property type="match status" value="2"/>
</dbReference>
<keyword evidence="8" id="KW-0675">Receptor</keyword>
<proteinExistence type="predicted"/>
<accession>D8RQ11</accession>
<dbReference type="GO" id="GO:0004674">
    <property type="term" value="F:protein serine/threonine kinase activity"/>
    <property type="evidence" value="ECO:0007669"/>
    <property type="project" value="UniProtKB-KW"/>
</dbReference>
<evidence type="ECO:0000256" key="9">
    <source>
        <dbReference type="ARBA" id="ARBA00023180"/>
    </source>
</evidence>
<dbReference type="Gramene" id="EFJ25776">
    <property type="protein sequence ID" value="EFJ25776"/>
    <property type="gene ID" value="SELMODRAFT_413726"/>
</dbReference>
<evidence type="ECO:0000256" key="13">
    <source>
        <dbReference type="SAM" id="Phobius"/>
    </source>
</evidence>
<dbReference type="Pfam" id="PF13540">
    <property type="entry name" value="RCC1_2"/>
    <property type="match status" value="4"/>
</dbReference>
<keyword evidence="12" id="KW-0547">Nucleotide-binding</keyword>
<dbReference type="InterPro" id="IPR001368">
    <property type="entry name" value="TNFR/NGFR_Cys_rich_reg"/>
</dbReference>
<dbReference type="HOGENOM" id="CLU_293958_0_0_1"/>
<dbReference type="GO" id="GO:0090392">
    <property type="term" value="P:sepal giant cell differentiation"/>
    <property type="evidence" value="ECO:0000318"/>
    <property type="project" value="GO_Central"/>
</dbReference>
<dbReference type="Gene3D" id="3.30.200.20">
    <property type="entry name" value="Phosphorylase Kinase, domain 1"/>
    <property type="match status" value="2"/>
</dbReference>
<feature type="chain" id="PRO_5003122003" description="non-specific serine/threonine protein kinase" evidence="14">
    <location>
        <begin position="23"/>
        <end position="1033"/>
    </location>
</feature>
<dbReference type="InterPro" id="IPR011009">
    <property type="entry name" value="Kinase-like_dom_sf"/>
</dbReference>
<evidence type="ECO:0000256" key="7">
    <source>
        <dbReference type="ARBA" id="ARBA00023157"/>
    </source>
</evidence>
<feature type="transmembrane region" description="Helical" evidence="13">
    <location>
        <begin position="828"/>
        <end position="854"/>
    </location>
</feature>
<keyword evidence="12" id="KW-0067">ATP-binding</keyword>
<comment type="catalytic activity">
    <reaction evidence="10">
        <text>L-threonyl-[protein] + ATP = O-phospho-L-threonyl-[protein] + ADP + H(+)</text>
        <dbReference type="Rhea" id="RHEA:46608"/>
        <dbReference type="Rhea" id="RHEA-COMP:11060"/>
        <dbReference type="Rhea" id="RHEA-COMP:11605"/>
        <dbReference type="ChEBI" id="CHEBI:15378"/>
        <dbReference type="ChEBI" id="CHEBI:30013"/>
        <dbReference type="ChEBI" id="CHEBI:30616"/>
        <dbReference type="ChEBI" id="CHEBI:61977"/>
        <dbReference type="ChEBI" id="CHEBI:456216"/>
        <dbReference type="EC" id="2.7.11.1"/>
    </reaction>
</comment>
<dbReference type="PANTHER" id="PTHR47460">
    <property type="entry name" value="SERINE/THREONINE-PROTEIN KINASE-LIKE PROTEIN ACR4"/>
    <property type="match status" value="1"/>
</dbReference>
<dbReference type="EC" id="2.7.11.1" evidence="2"/>
<dbReference type="Proteomes" id="UP000001514">
    <property type="component" value="Unassembled WGS sequence"/>
</dbReference>
<protein>
    <recommendedName>
        <fullName evidence="2">non-specific serine/threonine protein kinase</fullName>
        <ecNumber evidence="2">2.7.11.1</ecNumber>
    </recommendedName>
</protein>
<name>D8RQ11_SELML</name>
<comment type="catalytic activity">
    <reaction evidence="11">
        <text>L-seryl-[protein] + ATP = O-phospho-L-seryl-[protein] + ADP + H(+)</text>
        <dbReference type="Rhea" id="RHEA:17989"/>
        <dbReference type="Rhea" id="RHEA-COMP:9863"/>
        <dbReference type="Rhea" id="RHEA-COMP:11604"/>
        <dbReference type="ChEBI" id="CHEBI:15378"/>
        <dbReference type="ChEBI" id="CHEBI:29999"/>
        <dbReference type="ChEBI" id="CHEBI:30616"/>
        <dbReference type="ChEBI" id="CHEBI:83421"/>
        <dbReference type="ChEBI" id="CHEBI:456216"/>
        <dbReference type="EC" id="2.7.11.1"/>
    </reaction>
</comment>
<dbReference type="SUPFAM" id="SSF56112">
    <property type="entry name" value="Protein kinase-like (PK-like)"/>
    <property type="match status" value="2"/>
</dbReference>
<dbReference type="GO" id="GO:0004672">
    <property type="term" value="F:protein kinase activity"/>
    <property type="evidence" value="ECO:0000318"/>
    <property type="project" value="GO_Central"/>
</dbReference>
<dbReference type="InterPro" id="IPR017441">
    <property type="entry name" value="Protein_kinase_ATP_BS"/>
</dbReference>
<dbReference type="AlphaFoldDB" id="D8RQ11"/>
<dbReference type="KEGG" id="smo:SELMODRAFT_413726"/>
<evidence type="ECO:0000256" key="12">
    <source>
        <dbReference type="PROSITE-ProRule" id="PRU10141"/>
    </source>
</evidence>
<feature type="domain" description="TNFR-Cys" evidence="15">
    <location>
        <begin position="251"/>
        <end position="283"/>
    </location>
</feature>